<keyword evidence="5" id="KW-1185">Reference proteome</keyword>
<evidence type="ECO:0000259" key="3">
    <source>
        <dbReference type="PROSITE" id="PS51186"/>
    </source>
</evidence>
<dbReference type="SUPFAM" id="SSF55729">
    <property type="entry name" value="Acyl-CoA N-acyltransferases (Nat)"/>
    <property type="match status" value="1"/>
</dbReference>
<reference evidence="4 5" key="1">
    <citation type="submission" date="2022-05" db="EMBL/GenBank/DDBJ databases">
        <authorList>
            <person name="Zhou X."/>
            <person name="Li K."/>
            <person name="Man Y."/>
        </authorList>
    </citation>
    <scope>NUCLEOTIDE SEQUENCE [LARGE SCALE GENOMIC DNA]</scope>
    <source>
        <strain evidence="4 5">MS405</strain>
    </source>
</reference>
<accession>A0ABY4PNG9</accession>
<dbReference type="PANTHER" id="PTHR43877">
    <property type="entry name" value="AMINOALKYLPHOSPHONATE N-ACETYLTRANSFERASE-RELATED-RELATED"/>
    <property type="match status" value="1"/>
</dbReference>
<dbReference type="InterPro" id="IPR000182">
    <property type="entry name" value="GNAT_dom"/>
</dbReference>
<keyword evidence="1" id="KW-0808">Transferase</keyword>
<protein>
    <submittedName>
        <fullName evidence="4">GNAT family N-acetyltransferase</fullName>
    </submittedName>
</protein>
<dbReference type="Gene3D" id="3.40.630.30">
    <property type="match status" value="1"/>
</dbReference>
<feature type="domain" description="N-acetyltransferase" evidence="3">
    <location>
        <begin position="6"/>
        <end position="175"/>
    </location>
</feature>
<dbReference type="CDD" id="cd04301">
    <property type="entry name" value="NAT_SF"/>
    <property type="match status" value="1"/>
</dbReference>
<dbReference type="Pfam" id="PF00583">
    <property type="entry name" value="Acetyltransf_1"/>
    <property type="match status" value="1"/>
</dbReference>
<evidence type="ECO:0000256" key="1">
    <source>
        <dbReference type="ARBA" id="ARBA00022679"/>
    </source>
</evidence>
<keyword evidence="2" id="KW-0012">Acyltransferase</keyword>
<evidence type="ECO:0000313" key="4">
    <source>
        <dbReference type="EMBL" id="UQT54935.1"/>
    </source>
</evidence>
<dbReference type="InterPro" id="IPR050832">
    <property type="entry name" value="Bact_Acetyltransf"/>
</dbReference>
<dbReference type="Proteomes" id="UP000829992">
    <property type="component" value="Chromosome"/>
</dbReference>
<dbReference type="RefSeq" id="WP_249586426.1">
    <property type="nucleotide sequence ID" value="NZ_BAAAQL010000008.1"/>
</dbReference>
<gene>
    <name evidence="4" type="ORF">M4V62_07410</name>
</gene>
<evidence type="ECO:0000256" key="2">
    <source>
        <dbReference type="ARBA" id="ARBA00023315"/>
    </source>
</evidence>
<dbReference type="PROSITE" id="PS51186">
    <property type="entry name" value="GNAT"/>
    <property type="match status" value="1"/>
</dbReference>
<dbReference type="EMBL" id="CP097289">
    <property type="protein sequence ID" value="UQT54935.1"/>
    <property type="molecule type" value="Genomic_DNA"/>
</dbReference>
<name>A0ABY4PNG9_9ACTN</name>
<dbReference type="PANTHER" id="PTHR43877:SF2">
    <property type="entry name" value="AMINOALKYLPHOSPHONATE N-ACETYLTRANSFERASE-RELATED"/>
    <property type="match status" value="1"/>
</dbReference>
<sequence length="194" mass="20221">MRDDRTPIRLCAEQLIAAADDLGALLADVVDGGSSLGFLKPLAPTAAADWWRGLAPAVAEGRLAVWAVRDAERVTGTVSVGFVDKPNGRHRAEILKLMVHGSARGQGLARTLLATAEQAAAEAGVTLLVLDTETGSPAESLYRTGGWTAAGVIPDYAADPAGALHPTTLFFKKVVGSGAPRPDDPARQYRSAAR</sequence>
<organism evidence="4 5">
    <name type="scientific">Streptomyces durmitorensis</name>
    <dbReference type="NCBI Taxonomy" id="319947"/>
    <lineage>
        <taxon>Bacteria</taxon>
        <taxon>Bacillati</taxon>
        <taxon>Actinomycetota</taxon>
        <taxon>Actinomycetes</taxon>
        <taxon>Kitasatosporales</taxon>
        <taxon>Streptomycetaceae</taxon>
        <taxon>Streptomyces</taxon>
    </lineage>
</organism>
<evidence type="ECO:0000313" key="5">
    <source>
        <dbReference type="Proteomes" id="UP000829992"/>
    </source>
</evidence>
<proteinExistence type="predicted"/>
<dbReference type="InterPro" id="IPR016181">
    <property type="entry name" value="Acyl_CoA_acyltransferase"/>
</dbReference>